<reference evidence="5 6" key="1">
    <citation type="submission" date="2015-06" db="EMBL/GenBank/DDBJ databases">
        <title>Draft genome of the ant-associated black yeast Phialophora attae CBS 131958.</title>
        <authorList>
            <person name="Moreno L.F."/>
            <person name="Stielow B.J."/>
            <person name="de Hoog S."/>
            <person name="Vicente V.A."/>
            <person name="Weiss V.A."/>
            <person name="de Vries M."/>
            <person name="Cruz L.M."/>
            <person name="Souza E.M."/>
        </authorList>
    </citation>
    <scope>NUCLEOTIDE SEQUENCE [LARGE SCALE GENOMIC DNA]</scope>
    <source>
        <strain evidence="5 6">CBS 131958</strain>
    </source>
</reference>
<feature type="binding site" evidence="4">
    <location>
        <position position="49"/>
    </location>
    <ligand>
        <name>Zn(2+)</name>
        <dbReference type="ChEBI" id="CHEBI:29105"/>
    </ligand>
</feature>
<gene>
    <name evidence="5" type="ORF">AB675_3870</name>
</gene>
<comment type="similarity">
    <text evidence="1">Belongs to the beta-class carbonic anhydrase family.</text>
</comment>
<evidence type="ECO:0000256" key="3">
    <source>
        <dbReference type="ARBA" id="ARBA00022833"/>
    </source>
</evidence>
<dbReference type="EMBL" id="LFJN01000061">
    <property type="protein sequence ID" value="KPI34405.1"/>
    <property type="molecule type" value="Genomic_DNA"/>
</dbReference>
<dbReference type="Gene3D" id="3.40.1050.10">
    <property type="entry name" value="Carbonic anhydrase"/>
    <property type="match status" value="1"/>
</dbReference>
<dbReference type="PANTHER" id="PTHR43175">
    <property type="entry name" value="CARBONIC ANHYDRASE"/>
    <property type="match status" value="1"/>
</dbReference>
<proteinExistence type="inferred from homology"/>
<dbReference type="GeneID" id="28735840"/>
<keyword evidence="2 4" id="KW-0479">Metal-binding</keyword>
<dbReference type="AlphaFoldDB" id="A0A0N1H2C1"/>
<keyword evidence="3 4" id="KW-0862">Zinc</keyword>
<name>A0A0N1H2C1_9EURO</name>
<dbReference type="SUPFAM" id="SSF53056">
    <property type="entry name" value="beta-carbonic anhydrase, cab"/>
    <property type="match status" value="1"/>
</dbReference>
<feature type="binding site" evidence="4">
    <location>
        <position position="47"/>
    </location>
    <ligand>
        <name>Zn(2+)</name>
        <dbReference type="ChEBI" id="CHEBI:29105"/>
    </ligand>
</feature>
<evidence type="ECO:0000313" key="5">
    <source>
        <dbReference type="EMBL" id="KPI34405.1"/>
    </source>
</evidence>
<evidence type="ECO:0000256" key="1">
    <source>
        <dbReference type="ARBA" id="ARBA00006217"/>
    </source>
</evidence>
<feature type="binding site" evidence="4">
    <location>
        <position position="111"/>
    </location>
    <ligand>
        <name>Zn(2+)</name>
        <dbReference type="ChEBI" id="CHEBI:29105"/>
    </ligand>
</feature>
<dbReference type="InterPro" id="IPR001765">
    <property type="entry name" value="Carbonic_anhydrase"/>
</dbReference>
<organism evidence="5 6">
    <name type="scientific">Cyphellophora attinorum</name>
    <dbReference type="NCBI Taxonomy" id="1664694"/>
    <lineage>
        <taxon>Eukaryota</taxon>
        <taxon>Fungi</taxon>
        <taxon>Dikarya</taxon>
        <taxon>Ascomycota</taxon>
        <taxon>Pezizomycotina</taxon>
        <taxon>Eurotiomycetes</taxon>
        <taxon>Chaetothyriomycetidae</taxon>
        <taxon>Chaetothyriales</taxon>
        <taxon>Cyphellophoraceae</taxon>
        <taxon>Cyphellophora</taxon>
    </lineage>
</organism>
<dbReference type="RefSeq" id="XP_017994368.1">
    <property type="nucleotide sequence ID" value="XM_018143960.1"/>
</dbReference>
<dbReference type="InterPro" id="IPR036874">
    <property type="entry name" value="Carbonic_anhydrase_sf"/>
</dbReference>
<dbReference type="STRING" id="1664694.A0A0N1H2C1"/>
<keyword evidence="6" id="KW-1185">Reference proteome</keyword>
<accession>A0A0N1H2C1</accession>
<dbReference type="OrthoDB" id="10248475at2759"/>
<comment type="caution">
    <text evidence="5">The sequence shown here is derived from an EMBL/GenBank/DDBJ whole genome shotgun (WGS) entry which is preliminary data.</text>
</comment>
<sequence>MAQTNSLPTKFLANNEAWRPGWTNPATMVQIRQSGTAPEGPLMIITCMDPRCDPVQFLGTGADGKPNTLFASIRNPGGRITKDTMRSVLTLRALNTISEGGTIAVVHHTDCGMTHLTDEYIREKALARNPADDARINAIEYGCFTSEDFEETIRIDMRTLRAESYVDGMDVLGFAFITETGELKQIFA</sequence>
<comment type="cofactor">
    <cofactor evidence="4">
        <name>Zn(2+)</name>
        <dbReference type="ChEBI" id="CHEBI:29105"/>
    </cofactor>
    <text evidence="4">Binds 1 zinc ion per subunit.</text>
</comment>
<dbReference type="Proteomes" id="UP000038010">
    <property type="component" value="Unassembled WGS sequence"/>
</dbReference>
<dbReference type="GO" id="GO:0008270">
    <property type="term" value="F:zinc ion binding"/>
    <property type="evidence" value="ECO:0007669"/>
    <property type="project" value="InterPro"/>
</dbReference>
<dbReference type="GO" id="GO:0004089">
    <property type="term" value="F:carbonate dehydratase activity"/>
    <property type="evidence" value="ECO:0007669"/>
    <property type="project" value="InterPro"/>
</dbReference>
<evidence type="ECO:0008006" key="7">
    <source>
        <dbReference type="Google" id="ProtNLM"/>
    </source>
</evidence>
<dbReference type="SMART" id="SM00947">
    <property type="entry name" value="Pro_CA"/>
    <property type="match status" value="1"/>
</dbReference>
<dbReference type="VEuPathDB" id="FungiDB:AB675_3870"/>
<evidence type="ECO:0000256" key="2">
    <source>
        <dbReference type="ARBA" id="ARBA00022723"/>
    </source>
</evidence>
<feature type="binding site" evidence="4">
    <location>
        <position position="108"/>
    </location>
    <ligand>
        <name>Zn(2+)</name>
        <dbReference type="ChEBI" id="CHEBI:29105"/>
    </ligand>
</feature>
<evidence type="ECO:0000313" key="6">
    <source>
        <dbReference type="Proteomes" id="UP000038010"/>
    </source>
</evidence>
<evidence type="ECO:0000256" key="4">
    <source>
        <dbReference type="PIRSR" id="PIRSR601765-1"/>
    </source>
</evidence>
<protein>
    <recommendedName>
        <fullName evidence="7">Carbonic anhydrase</fullName>
    </recommendedName>
</protein>
<dbReference type="PANTHER" id="PTHR43175:SF3">
    <property type="entry name" value="CARBON DISULFIDE HYDROLASE"/>
    <property type="match status" value="1"/>
</dbReference>